<reference evidence="2" key="1">
    <citation type="submission" date="2022-06" db="EMBL/GenBank/DDBJ databases">
        <title>Aquibacillus sp. a new bacterium isolated from soil saline samples.</title>
        <authorList>
            <person name="Galisteo C."/>
            <person name="De La Haba R."/>
            <person name="Sanchez-Porro C."/>
            <person name="Ventosa A."/>
        </authorList>
    </citation>
    <scope>NUCLEOTIDE SEQUENCE</scope>
    <source>
        <strain evidence="2">3ASR75-54</strain>
    </source>
</reference>
<keyword evidence="3" id="KW-1185">Reference proteome</keyword>
<dbReference type="RefSeq" id="WP_272445948.1">
    <property type="nucleotide sequence ID" value="NZ_JAMQKC010000005.1"/>
</dbReference>
<dbReference type="Proteomes" id="UP001145069">
    <property type="component" value="Unassembled WGS sequence"/>
</dbReference>
<name>A0A9X4AEH8_9BACI</name>
<evidence type="ECO:0000313" key="3">
    <source>
        <dbReference type="Proteomes" id="UP001145069"/>
    </source>
</evidence>
<proteinExistence type="predicted"/>
<dbReference type="EMBL" id="JAMQKC010000005">
    <property type="protein sequence ID" value="MDC3416917.1"/>
    <property type="molecule type" value="Genomic_DNA"/>
</dbReference>
<evidence type="ECO:0000313" key="2">
    <source>
        <dbReference type="EMBL" id="MDC3416917.1"/>
    </source>
</evidence>
<dbReference type="AlphaFoldDB" id="A0A9X4AEH8"/>
<accession>A0A9X4AEH8</accession>
<sequence length="57" mass="6303">MKKFVVSFLIVPMILYVSMMDVLAMPLDGNEQDTGHPALKQGKDEVPVNPGRGQNVF</sequence>
<comment type="caution">
    <text evidence="2">The sequence shown here is derived from an EMBL/GenBank/DDBJ whole genome shotgun (WGS) entry which is preliminary data.</text>
</comment>
<feature type="region of interest" description="Disordered" evidence="1">
    <location>
        <begin position="31"/>
        <end position="57"/>
    </location>
</feature>
<organism evidence="2 3">
    <name type="scientific">Aquibacillus salsiterrae</name>
    <dbReference type="NCBI Taxonomy" id="2950439"/>
    <lineage>
        <taxon>Bacteria</taxon>
        <taxon>Bacillati</taxon>
        <taxon>Bacillota</taxon>
        <taxon>Bacilli</taxon>
        <taxon>Bacillales</taxon>
        <taxon>Bacillaceae</taxon>
        <taxon>Aquibacillus</taxon>
    </lineage>
</organism>
<evidence type="ECO:0000256" key="1">
    <source>
        <dbReference type="SAM" id="MobiDB-lite"/>
    </source>
</evidence>
<protein>
    <submittedName>
        <fullName evidence="2">Uncharacterized protein</fullName>
    </submittedName>
</protein>
<gene>
    <name evidence="2" type="ORF">NC799_08280</name>
</gene>